<organism evidence="2 3">
    <name type="scientific">Polychaeton citri CBS 116435</name>
    <dbReference type="NCBI Taxonomy" id="1314669"/>
    <lineage>
        <taxon>Eukaryota</taxon>
        <taxon>Fungi</taxon>
        <taxon>Dikarya</taxon>
        <taxon>Ascomycota</taxon>
        <taxon>Pezizomycotina</taxon>
        <taxon>Dothideomycetes</taxon>
        <taxon>Dothideomycetidae</taxon>
        <taxon>Capnodiales</taxon>
        <taxon>Capnodiaceae</taxon>
        <taxon>Polychaeton</taxon>
    </lineage>
</organism>
<sequence>MFDAMQCESVKSSSSTPSTWASVAMASPLPSNAARRLRLPPASPPAPPASQSQRRKPWSWRGLHTLPLWSGGTGILGYLTTTCPLGSLGSPALPPPPPFHYHHHYTFTFTFTTALPGVAVSCLHRVPSKSTQHSEDATAHQRICVGTYYYCLSTSLPSTPPLRLSAESAA</sequence>
<gene>
    <name evidence="2" type="ORF">K431DRAFT_30023</name>
</gene>
<evidence type="ECO:0000313" key="3">
    <source>
        <dbReference type="Proteomes" id="UP000799441"/>
    </source>
</evidence>
<dbReference type="Proteomes" id="UP000799441">
    <property type="component" value="Unassembled WGS sequence"/>
</dbReference>
<protein>
    <submittedName>
        <fullName evidence="2">Uncharacterized protein</fullName>
    </submittedName>
</protein>
<name>A0A9P4UKM6_9PEZI</name>
<proteinExistence type="predicted"/>
<keyword evidence="3" id="KW-1185">Reference proteome</keyword>
<evidence type="ECO:0000256" key="1">
    <source>
        <dbReference type="SAM" id="MobiDB-lite"/>
    </source>
</evidence>
<accession>A0A9P4UKM6</accession>
<reference evidence="2" key="1">
    <citation type="journal article" date="2020" name="Stud. Mycol.">
        <title>101 Dothideomycetes genomes: a test case for predicting lifestyles and emergence of pathogens.</title>
        <authorList>
            <person name="Haridas S."/>
            <person name="Albert R."/>
            <person name="Binder M."/>
            <person name="Bloem J."/>
            <person name="Labutti K."/>
            <person name="Salamov A."/>
            <person name="Andreopoulos B."/>
            <person name="Baker S."/>
            <person name="Barry K."/>
            <person name="Bills G."/>
            <person name="Bluhm B."/>
            <person name="Cannon C."/>
            <person name="Castanera R."/>
            <person name="Culley D."/>
            <person name="Daum C."/>
            <person name="Ezra D."/>
            <person name="Gonzalez J."/>
            <person name="Henrissat B."/>
            <person name="Kuo A."/>
            <person name="Liang C."/>
            <person name="Lipzen A."/>
            <person name="Lutzoni F."/>
            <person name="Magnuson J."/>
            <person name="Mondo S."/>
            <person name="Nolan M."/>
            <person name="Ohm R."/>
            <person name="Pangilinan J."/>
            <person name="Park H.-J."/>
            <person name="Ramirez L."/>
            <person name="Alfaro M."/>
            <person name="Sun H."/>
            <person name="Tritt A."/>
            <person name="Yoshinaga Y."/>
            <person name="Zwiers L.-H."/>
            <person name="Turgeon B."/>
            <person name="Goodwin S."/>
            <person name="Spatafora J."/>
            <person name="Crous P."/>
            <person name="Grigoriev I."/>
        </authorList>
    </citation>
    <scope>NUCLEOTIDE SEQUENCE</scope>
    <source>
        <strain evidence="2">CBS 116435</strain>
    </source>
</reference>
<comment type="caution">
    <text evidence="2">The sequence shown here is derived from an EMBL/GenBank/DDBJ whole genome shotgun (WGS) entry which is preliminary data.</text>
</comment>
<dbReference type="AlphaFoldDB" id="A0A9P4UKM6"/>
<dbReference type="EMBL" id="MU003897">
    <property type="protein sequence ID" value="KAF2716085.1"/>
    <property type="molecule type" value="Genomic_DNA"/>
</dbReference>
<feature type="region of interest" description="Disordered" evidence="1">
    <location>
        <begin position="32"/>
        <end position="57"/>
    </location>
</feature>
<evidence type="ECO:0000313" key="2">
    <source>
        <dbReference type="EMBL" id="KAF2716085.1"/>
    </source>
</evidence>